<evidence type="ECO:0000313" key="1">
    <source>
        <dbReference type="EMBL" id="WZB87262.1"/>
    </source>
</evidence>
<evidence type="ECO:0000313" key="2">
    <source>
        <dbReference type="Proteomes" id="UP001483337"/>
    </source>
</evidence>
<name>A0ABZ2UQJ2_9CYAN</name>
<keyword evidence="2" id="KW-1185">Reference proteome</keyword>
<gene>
    <name evidence="1" type="ORF">WJM97_18035</name>
</gene>
<organism evidence="1 2">
    <name type="scientific">Okeanomitos corallinicola TIOX110</name>
    <dbReference type="NCBI Taxonomy" id="3133117"/>
    <lineage>
        <taxon>Bacteria</taxon>
        <taxon>Bacillati</taxon>
        <taxon>Cyanobacteriota</taxon>
        <taxon>Cyanophyceae</taxon>
        <taxon>Nostocales</taxon>
        <taxon>Aphanizomenonaceae</taxon>
        <taxon>Okeanomitos</taxon>
    </lineage>
</organism>
<protein>
    <submittedName>
        <fullName evidence="1">Uncharacterized protein</fullName>
    </submittedName>
</protein>
<reference evidence="1 2" key="1">
    <citation type="submission" date="2024-04" db="EMBL/GenBank/DDBJ databases">
        <title>Okeanomitos corallinicola gen. &amp; sp. nov. (Nostocales, Cyanobacteria), a new toxic marine heterocyst-forming cyanobacterium from a coral reef.</title>
        <authorList>
            <person name="Li H."/>
            <person name="Li R."/>
            <person name="Kang J."/>
            <person name="Hii K.S."/>
            <person name="Mohamed H.F."/>
            <person name="Xu X."/>
            <person name="Luo Z."/>
        </authorList>
    </citation>
    <scope>NUCLEOTIDE SEQUENCE [LARGE SCALE GENOMIC DNA]</scope>
    <source>
        <strain evidence="1 2">TIOX110</strain>
    </source>
</reference>
<dbReference type="RefSeq" id="WP_353930176.1">
    <property type="nucleotide sequence ID" value="NZ_CP150886.1"/>
</dbReference>
<accession>A0ABZ2UQJ2</accession>
<dbReference type="Proteomes" id="UP001483337">
    <property type="component" value="Chromosome"/>
</dbReference>
<dbReference type="EMBL" id="CP150886">
    <property type="protein sequence ID" value="WZB87262.1"/>
    <property type="molecule type" value="Genomic_DNA"/>
</dbReference>
<proteinExistence type="predicted"/>
<sequence length="140" mass="16085">MLNQTEMNSITQVDEFAELLAAARKMQQDWLECGVNYVHLYVEDADGDWLETWGNDEILGNSLLDSIKEFLISNDDVAVKIRYRLGDQPLFELAVDLEECLRISREEETPSAVRDILARYLHTCDLELSDLVSSLVTRFL</sequence>